<name>A0A1Y5SBY6_9RHOB</name>
<accession>A0A1Y5SBY6</accession>
<keyword evidence="1" id="KW-0812">Transmembrane</keyword>
<feature type="domain" description="Putative Flp pilus-assembly TadG-like N-terminal" evidence="2">
    <location>
        <begin position="48"/>
        <end position="94"/>
    </location>
</feature>
<organism evidence="3 4">
    <name type="scientific">Aquimixticola soesokkakensis</name>
    <dbReference type="NCBI Taxonomy" id="1519096"/>
    <lineage>
        <taxon>Bacteria</taxon>
        <taxon>Pseudomonadati</taxon>
        <taxon>Pseudomonadota</taxon>
        <taxon>Alphaproteobacteria</taxon>
        <taxon>Rhodobacterales</taxon>
        <taxon>Paracoccaceae</taxon>
        <taxon>Aquimixticola</taxon>
    </lineage>
</organism>
<proteinExistence type="predicted"/>
<dbReference type="SUPFAM" id="SSF53300">
    <property type="entry name" value="vWA-like"/>
    <property type="match status" value="1"/>
</dbReference>
<keyword evidence="4" id="KW-1185">Reference proteome</keyword>
<gene>
    <name evidence="3" type="ORF">AQS8620_01357</name>
</gene>
<reference evidence="3 4" key="1">
    <citation type="submission" date="2017-03" db="EMBL/GenBank/DDBJ databases">
        <authorList>
            <person name="Afonso C.L."/>
            <person name="Miller P.J."/>
            <person name="Scott M.A."/>
            <person name="Spackman E."/>
            <person name="Goraichik I."/>
            <person name="Dimitrov K.M."/>
            <person name="Suarez D.L."/>
            <person name="Swayne D.E."/>
        </authorList>
    </citation>
    <scope>NUCLEOTIDE SEQUENCE [LARGE SCALE GENOMIC DNA]</scope>
    <source>
        <strain evidence="3 4">CECT 8620</strain>
    </source>
</reference>
<evidence type="ECO:0000313" key="3">
    <source>
        <dbReference type="EMBL" id="SLN37274.1"/>
    </source>
</evidence>
<protein>
    <submittedName>
        <fullName evidence="3">von Willebrand factor type A domain protein</fullName>
    </submittedName>
</protein>
<dbReference type="AlphaFoldDB" id="A0A1Y5SBY6"/>
<sequence>MMGRLFSRRGTAETQDVIREAVRPVVAARSVSSTLRMSTAKFVRADDGSIAILTVFMIAMIGGLAGMGVDLMRHEAMRTRVQNTLDRAILAAASLKNTQDPQTVVNDYFRGAGMEGALTTITVDEDLGYRTVTAEAIFEMDTLFFSWVGIDTLNINVAGTAEQRISDLEISLVLDVSTSMEGTKLGQLKTAAKEFADTVFDASEEGAVSVSVIPYSTQVSLGSTLAPEYALTTEHAYSACAEFAEADFSSTSIDPTASLQRATHFDPFTGSNTNPEIKSPICATTESQAIMPLSGSLDAVKSKITNLNAKGNTSIDLGIKWGTALLDPETAPVVQSLVSKGKLDQSFINRPASYDDSATMKVMVVMTDGLNTQQYRINDSYTSGMSDVYVDSANRSNIAFQIVKEECTKTYVSTGRRSGYYRTTCEDVTSYYYPASRNYSSNAPGGSRATQLSWVDVFGSMSLYFHAYGRYTMSGNANDYYHWYTYAMGGPDTSEKDTRMSAICSAAKDAGIMIFTIGFEIEDDYEPGLKACASSASHYYRVEGMEIAEAFNAVAAKLTQLRLVQ</sequence>
<dbReference type="InterPro" id="IPR028087">
    <property type="entry name" value="Tad_N"/>
</dbReference>
<feature type="transmembrane region" description="Helical" evidence="1">
    <location>
        <begin position="50"/>
        <end position="69"/>
    </location>
</feature>
<dbReference type="Proteomes" id="UP000193862">
    <property type="component" value="Unassembled WGS sequence"/>
</dbReference>
<dbReference type="Pfam" id="PF13400">
    <property type="entry name" value="Tad"/>
    <property type="match status" value="1"/>
</dbReference>
<keyword evidence="1" id="KW-0472">Membrane</keyword>
<dbReference type="RefSeq" id="WP_085836072.1">
    <property type="nucleotide sequence ID" value="NZ_FWFS01000004.1"/>
</dbReference>
<evidence type="ECO:0000313" key="4">
    <source>
        <dbReference type="Proteomes" id="UP000193862"/>
    </source>
</evidence>
<evidence type="ECO:0000256" key="1">
    <source>
        <dbReference type="SAM" id="Phobius"/>
    </source>
</evidence>
<dbReference type="InterPro" id="IPR036465">
    <property type="entry name" value="vWFA_dom_sf"/>
</dbReference>
<dbReference type="EMBL" id="FWFS01000004">
    <property type="protein sequence ID" value="SLN37274.1"/>
    <property type="molecule type" value="Genomic_DNA"/>
</dbReference>
<dbReference type="Gene3D" id="3.40.50.410">
    <property type="entry name" value="von Willebrand factor, type A domain"/>
    <property type="match status" value="1"/>
</dbReference>
<keyword evidence="1" id="KW-1133">Transmembrane helix</keyword>
<dbReference type="OrthoDB" id="7522752at2"/>
<evidence type="ECO:0000259" key="2">
    <source>
        <dbReference type="Pfam" id="PF13400"/>
    </source>
</evidence>